<evidence type="ECO:0000313" key="6">
    <source>
        <dbReference type="EMBL" id="KAJ2794763.1"/>
    </source>
</evidence>
<keyword evidence="1" id="KW-0560">Oxidoreductase</keyword>
<feature type="domain" description="Sulfatase-modifying factor enzyme-like" evidence="4">
    <location>
        <begin position="291"/>
        <end position="596"/>
    </location>
</feature>
<comment type="caution">
    <text evidence="6">The sequence shown here is derived from an EMBL/GenBank/DDBJ whole genome shotgun (WGS) entry which is preliminary data.</text>
</comment>
<dbReference type="PANTHER" id="PTHR43397:SF1">
    <property type="entry name" value="ERGOTHIONEINE BIOSYNTHESIS PROTEIN 1"/>
    <property type="match status" value="1"/>
</dbReference>
<protein>
    <recommendedName>
        <fullName evidence="8">Sulfatase-modifying factor enzyme domain-containing protein</fullName>
    </recommendedName>
</protein>
<dbReference type="PANTHER" id="PTHR43397">
    <property type="entry name" value="ERGOTHIONEINE BIOSYNTHESIS PROTEIN 1"/>
    <property type="match status" value="1"/>
</dbReference>
<dbReference type="OrthoDB" id="659at2759"/>
<feature type="domain" description="DinB-like" evidence="5">
    <location>
        <begin position="100"/>
        <end position="227"/>
    </location>
</feature>
<feature type="non-terminal residue" evidence="6">
    <location>
        <position position="1"/>
    </location>
</feature>
<evidence type="ECO:0000256" key="2">
    <source>
        <dbReference type="ARBA" id="ARBA00023004"/>
    </source>
</evidence>
<dbReference type="InterPro" id="IPR005532">
    <property type="entry name" value="SUMF_dom"/>
</dbReference>
<dbReference type="Pfam" id="PF12867">
    <property type="entry name" value="DinB_2"/>
    <property type="match status" value="1"/>
</dbReference>
<dbReference type="EMBL" id="JANBUO010002415">
    <property type="protein sequence ID" value="KAJ2794763.1"/>
    <property type="molecule type" value="Genomic_DNA"/>
</dbReference>
<gene>
    <name evidence="6" type="ORF">H4R20_006119</name>
</gene>
<evidence type="ECO:0000256" key="3">
    <source>
        <dbReference type="ARBA" id="ARBA00037882"/>
    </source>
</evidence>
<dbReference type="SUPFAM" id="SSF56436">
    <property type="entry name" value="C-type lectin-like"/>
    <property type="match status" value="1"/>
</dbReference>
<keyword evidence="2" id="KW-0408">Iron</keyword>
<evidence type="ECO:0000313" key="7">
    <source>
        <dbReference type="Proteomes" id="UP001140094"/>
    </source>
</evidence>
<dbReference type="InterPro" id="IPR051128">
    <property type="entry name" value="EgtD_Methyltrsf_superfamily"/>
</dbReference>
<dbReference type="Pfam" id="PF03781">
    <property type="entry name" value="FGE-sulfatase"/>
    <property type="match status" value="1"/>
</dbReference>
<dbReference type="InterPro" id="IPR042095">
    <property type="entry name" value="SUMF_sf"/>
</dbReference>
<dbReference type="AlphaFoldDB" id="A0A9W8HQ43"/>
<evidence type="ECO:0000256" key="1">
    <source>
        <dbReference type="ARBA" id="ARBA00023002"/>
    </source>
</evidence>
<name>A0A9W8HQ43_9FUNG</name>
<dbReference type="InterPro" id="IPR016187">
    <property type="entry name" value="CTDL_fold"/>
</dbReference>
<comment type="pathway">
    <text evidence="3">Amino-acid biosynthesis; ergothioneine biosynthesis.</text>
</comment>
<proteinExistence type="predicted"/>
<dbReference type="InterPro" id="IPR024775">
    <property type="entry name" value="DinB-like"/>
</dbReference>
<organism evidence="6 7">
    <name type="scientific">Coemansia guatemalensis</name>
    <dbReference type="NCBI Taxonomy" id="2761395"/>
    <lineage>
        <taxon>Eukaryota</taxon>
        <taxon>Fungi</taxon>
        <taxon>Fungi incertae sedis</taxon>
        <taxon>Zoopagomycota</taxon>
        <taxon>Kickxellomycotina</taxon>
        <taxon>Kickxellomycetes</taxon>
        <taxon>Kickxellales</taxon>
        <taxon>Kickxellaceae</taxon>
        <taxon>Coemansia</taxon>
    </lineage>
</organism>
<dbReference type="Proteomes" id="UP001140094">
    <property type="component" value="Unassembled WGS sequence"/>
</dbReference>
<evidence type="ECO:0008006" key="8">
    <source>
        <dbReference type="Google" id="ProtNLM"/>
    </source>
</evidence>
<reference evidence="6" key="1">
    <citation type="submission" date="2022-07" db="EMBL/GenBank/DDBJ databases">
        <title>Phylogenomic reconstructions and comparative analyses of Kickxellomycotina fungi.</title>
        <authorList>
            <person name="Reynolds N.K."/>
            <person name="Stajich J.E."/>
            <person name="Barry K."/>
            <person name="Grigoriev I.V."/>
            <person name="Crous P."/>
            <person name="Smith M.E."/>
        </authorList>
    </citation>
    <scope>NUCLEOTIDE SEQUENCE</scope>
    <source>
        <strain evidence="6">NRRL 1565</strain>
    </source>
</reference>
<keyword evidence="7" id="KW-1185">Reference proteome</keyword>
<evidence type="ECO:0000259" key="5">
    <source>
        <dbReference type="Pfam" id="PF12867"/>
    </source>
</evidence>
<sequence length="601" mass="67156">YSSSAPEVLAQAAGLTFSARWTDFRGYYTLNLFRKPQATMVHAVRMAPPISLDKWSMQAANAQNLRNLLSVSTAPEQFPSIPGIDEWKALWATWDMLTLRVIRRDKLLVRPIDLRHPFIFYLGHIPAFADIHTAAADSAPLSEPAIFAQWFERGIDPNMDDPAICHSHSEVPSEWPPVDEIIAYRNRVRARISKWLDSYLKSGCRVTYASARHIWMAFEHEAMHIETLLYMILQMDPGDICAPSICTIPPIILTRPREAWLNFAGGHDIVLGNISDNELQLNTRPLPSGHIFGWDNECPPTSVTIKPFRIRTQPITNIEYFDFLSEFGTSDNCVPNVNISNNTAVGLQDLVPKSWIALANDATHAPTATDVSEHGSLAADYGVRTVVGTPSIKNTEASLWPVAVNKIQAEAYAKWHGKRLPAEAEWTHAARTYHLAHALDADLSSIADLGTTAIDTHLDKLLTSQETTAKNHTHCPFDIFIPGDANVGFAHLHPVPIARTVPAKTDVDKVSDATFVGNTWEWTATPFHPFDGFIASPMYPGYSADFFDPPETYGHDSTHYVVKGGSYATHPRIAQRQSFRNWYQRGYPYVLASFRLCEDAD</sequence>
<dbReference type="Gene3D" id="3.90.1580.10">
    <property type="entry name" value="paralog of FGE (formylglycine-generating enzyme)"/>
    <property type="match status" value="1"/>
</dbReference>
<evidence type="ECO:0000259" key="4">
    <source>
        <dbReference type="Pfam" id="PF03781"/>
    </source>
</evidence>
<accession>A0A9W8HQ43</accession>